<keyword evidence="3" id="KW-1185">Reference proteome</keyword>
<name>A0A183UID5_TOXCA</name>
<keyword evidence="1" id="KW-1133">Transmembrane helix</keyword>
<dbReference type="AlphaFoldDB" id="A0A183UID5"/>
<reference evidence="4" key="1">
    <citation type="submission" date="2016-06" db="UniProtKB">
        <authorList>
            <consortium name="WormBaseParasite"/>
        </authorList>
    </citation>
    <scope>IDENTIFICATION</scope>
</reference>
<accession>A0A183UID5</accession>
<keyword evidence="1" id="KW-0812">Transmembrane</keyword>
<keyword evidence="1" id="KW-0472">Membrane</keyword>
<protein>
    <submittedName>
        <fullName evidence="4">Transmembrane protein</fullName>
    </submittedName>
</protein>
<dbReference type="Proteomes" id="UP000050794">
    <property type="component" value="Unassembled WGS sequence"/>
</dbReference>
<proteinExistence type="predicted"/>
<sequence>MAQVNSKCYNLTPTTALRCTYTAIADLDFVQHCSRNDTTTRTLLKVMIVGAMISLALSILSGDGERLGADLVMASEDMDSALLEGLGDVVGVDGAGDGEGTIQSAFYSS</sequence>
<evidence type="ECO:0000313" key="3">
    <source>
        <dbReference type="Proteomes" id="UP000050794"/>
    </source>
</evidence>
<evidence type="ECO:0000256" key="1">
    <source>
        <dbReference type="SAM" id="Phobius"/>
    </source>
</evidence>
<organism evidence="3 4">
    <name type="scientific">Toxocara canis</name>
    <name type="common">Canine roundworm</name>
    <dbReference type="NCBI Taxonomy" id="6265"/>
    <lineage>
        <taxon>Eukaryota</taxon>
        <taxon>Metazoa</taxon>
        <taxon>Ecdysozoa</taxon>
        <taxon>Nematoda</taxon>
        <taxon>Chromadorea</taxon>
        <taxon>Rhabditida</taxon>
        <taxon>Spirurina</taxon>
        <taxon>Ascaridomorpha</taxon>
        <taxon>Ascaridoidea</taxon>
        <taxon>Toxocaridae</taxon>
        <taxon>Toxocara</taxon>
    </lineage>
</organism>
<evidence type="ECO:0000313" key="2">
    <source>
        <dbReference type="EMBL" id="VDM39576.1"/>
    </source>
</evidence>
<reference evidence="2 3" key="2">
    <citation type="submission" date="2018-11" db="EMBL/GenBank/DDBJ databases">
        <authorList>
            <consortium name="Pathogen Informatics"/>
        </authorList>
    </citation>
    <scope>NUCLEOTIDE SEQUENCE [LARGE SCALE GENOMIC DNA]</scope>
</reference>
<feature type="transmembrane region" description="Helical" evidence="1">
    <location>
        <begin position="42"/>
        <end position="61"/>
    </location>
</feature>
<evidence type="ECO:0000313" key="4">
    <source>
        <dbReference type="WBParaSite" id="TCNE_0000825501-mRNA-1"/>
    </source>
</evidence>
<dbReference type="WBParaSite" id="TCNE_0000825501-mRNA-1">
    <property type="protein sequence ID" value="TCNE_0000825501-mRNA-1"/>
    <property type="gene ID" value="TCNE_0000825501"/>
</dbReference>
<dbReference type="EMBL" id="UYWY01019860">
    <property type="protein sequence ID" value="VDM39576.1"/>
    <property type="molecule type" value="Genomic_DNA"/>
</dbReference>
<gene>
    <name evidence="2" type="ORF">TCNE_LOCUS8255</name>
</gene>